<dbReference type="Gene3D" id="2.40.50.140">
    <property type="entry name" value="Nucleic acid-binding proteins"/>
    <property type="match status" value="2"/>
</dbReference>
<comment type="function">
    <text evidence="8">3'-5' exoribonuclease that releases 5'-nucleoside monophosphates and is involved in maturation of structured RNAs.</text>
</comment>
<dbReference type="PROSITE" id="PS01175">
    <property type="entry name" value="RIBONUCLEASE_II"/>
    <property type="match status" value="1"/>
</dbReference>
<evidence type="ECO:0000256" key="8">
    <source>
        <dbReference type="HAMAP-Rule" id="MF_01895"/>
    </source>
</evidence>
<evidence type="ECO:0000256" key="1">
    <source>
        <dbReference type="ARBA" id="ARBA00001849"/>
    </source>
</evidence>
<dbReference type="InterPro" id="IPR004476">
    <property type="entry name" value="RNase_II/RNase_R"/>
</dbReference>
<dbReference type="CDD" id="cd04471">
    <property type="entry name" value="S1_RNase_R"/>
    <property type="match status" value="1"/>
</dbReference>
<evidence type="ECO:0000256" key="5">
    <source>
        <dbReference type="ARBA" id="ARBA00022801"/>
    </source>
</evidence>
<dbReference type="Pfam" id="PF00575">
    <property type="entry name" value="S1"/>
    <property type="match status" value="1"/>
</dbReference>
<feature type="compositionally biased region" description="Basic residues" evidence="9">
    <location>
        <begin position="755"/>
        <end position="796"/>
    </location>
</feature>
<dbReference type="InterPro" id="IPR022966">
    <property type="entry name" value="RNase_II/R_CS"/>
</dbReference>
<organism evidence="11 12">
    <name type="scientific">Aliidiomarina soli</name>
    <dbReference type="NCBI Taxonomy" id="1928574"/>
    <lineage>
        <taxon>Bacteria</taxon>
        <taxon>Pseudomonadati</taxon>
        <taxon>Pseudomonadota</taxon>
        <taxon>Gammaproteobacteria</taxon>
        <taxon>Alteromonadales</taxon>
        <taxon>Idiomarinaceae</taxon>
        <taxon>Aliidiomarina</taxon>
    </lineage>
</organism>
<dbReference type="InterPro" id="IPR001900">
    <property type="entry name" value="RNase_II/R"/>
</dbReference>
<evidence type="ECO:0000256" key="4">
    <source>
        <dbReference type="ARBA" id="ARBA00022722"/>
    </source>
</evidence>
<dbReference type="PANTHER" id="PTHR23355:SF9">
    <property type="entry name" value="DIS3-LIKE EXONUCLEASE 2"/>
    <property type="match status" value="1"/>
</dbReference>
<keyword evidence="5 8" id="KW-0378">Hydrolase</keyword>
<dbReference type="NCBIfam" id="TIGR00358">
    <property type="entry name" value="3_prime_RNase"/>
    <property type="match status" value="1"/>
</dbReference>
<dbReference type="NCBIfam" id="TIGR02063">
    <property type="entry name" value="RNase_R"/>
    <property type="match status" value="1"/>
</dbReference>
<keyword evidence="6 8" id="KW-0269">Exonuclease</keyword>
<dbReference type="InterPro" id="IPR011129">
    <property type="entry name" value="CSD"/>
</dbReference>
<dbReference type="NCBIfam" id="NF008648">
    <property type="entry name" value="PRK11642.1"/>
    <property type="match status" value="1"/>
</dbReference>
<dbReference type="GO" id="GO:0008859">
    <property type="term" value="F:exoribonuclease II activity"/>
    <property type="evidence" value="ECO:0007669"/>
    <property type="project" value="UniProtKB-UniRule"/>
</dbReference>
<dbReference type="PROSITE" id="PS50126">
    <property type="entry name" value="S1"/>
    <property type="match status" value="1"/>
</dbReference>
<dbReference type="InterPro" id="IPR012340">
    <property type="entry name" value="NA-bd_OB-fold"/>
</dbReference>
<dbReference type="SUPFAM" id="SSF50249">
    <property type="entry name" value="Nucleic acid-binding proteins"/>
    <property type="match status" value="4"/>
</dbReference>
<dbReference type="InterPro" id="IPR050180">
    <property type="entry name" value="RNR_Ribonuclease"/>
</dbReference>
<evidence type="ECO:0000259" key="10">
    <source>
        <dbReference type="PROSITE" id="PS50126"/>
    </source>
</evidence>
<dbReference type="GO" id="GO:0003723">
    <property type="term" value="F:RNA binding"/>
    <property type="evidence" value="ECO:0007669"/>
    <property type="project" value="UniProtKB-UniRule"/>
</dbReference>
<dbReference type="Proteomes" id="UP000287823">
    <property type="component" value="Unassembled WGS sequence"/>
</dbReference>
<keyword evidence="7 8" id="KW-0694">RNA-binding</keyword>
<dbReference type="EMBL" id="PIPO01000006">
    <property type="protein sequence ID" value="RUO30453.1"/>
    <property type="molecule type" value="Genomic_DNA"/>
</dbReference>
<accession>A0A432WDI6</accession>
<feature type="region of interest" description="Disordered" evidence="9">
    <location>
        <begin position="728"/>
        <end position="796"/>
    </location>
</feature>
<keyword evidence="3 8" id="KW-0963">Cytoplasm</keyword>
<evidence type="ECO:0000313" key="12">
    <source>
        <dbReference type="Proteomes" id="UP000287823"/>
    </source>
</evidence>
<dbReference type="SMART" id="SM00357">
    <property type="entry name" value="CSP"/>
    <property type="match status" value="1"/>
</dbReference>
<dbReference type="HAMAP" id="MF_01895">
    <property type="entry name" value="RNase_R"/>
    <property type="match status" value="1"/>
</dbReference>
<dbReference type="Pfam" id="PF08206">
    <property type="entry name" value="OB_RNB"/>
    <property type="match status" value="1"/>
</dbReference>
<evidence type="ECO:0000256" key="7">
    <source>
        <dbReference type="ARBA" id="ARBA00022884"/>
    </source>
</evidence>
<dbReference type="AlphaFoldDB" id="A0A432WDI6"/>
<dbReference type="InterPro" id="IPR013223">
    <property type="entry name" value="RNase_B_OB_dom"/>
</dbReference>
<dbReference type="SMART" id="SM00316">
    <property type="entry name" value="S1"/>
    <property type="match status" value="1"/>
</dbReference>
<dbReference type="InterPro" id="IPR003029">
    <property type="entry name" value="S1_domain"/>
</dbReference>
<comment type="catalytic activity">
    <reaction evidence="1 8">
        <text>Exonucleolytic cleavage in the 3'- to 5'-direction to yield nucleoside 5'-phosphates.</text>
        <dbReference type="EC" id="3.1.13.1"/>
    </reaction>
</comment>
<name>A0A432WDI6_9GAMM</name>
<dbReference type="GO" id="GO:0005829">
    <property type="term" value="C:cytosol"/>
    <property type="evidence" value="ECO:0007669"/>
    <property type="project" value="UniProtKB-ARBA"/>
</dbReference>
<dbReference type="GO" id="GO:0006402">
    <property type="term" value="P:mRNA catabolic process"/>
    <property type="evidence" value="ECO:0007669"/>
    <property type="project" value="TreeGrafter"/>
</dbReference>
<proteinExistence type="inferred from homology"/>
<feature type="compositionally biased region" description="Basic and acidic residues" evidence="9">
    <location>
        <begin position="728"/>
        <end position="738"/>
    </location>
</feature>
<dbReference type="PANTHER" id="PTHR23355">
    <property type="entry name" value="RIBONUCLEASE"/>
    <property type="match status" value="1"/>
</dbReference>
<reference evidence="11 12" key="1">
    <citation type="journal article" date="2011" name="Front. Microbiol.">
        <title>Genomic signatures of strain selection and enhancement in Bacillus atrophaeus var. globigii, a historical biowarfare simulant.</title>
        <authorList>
            <person name="Gibbons H.S."/>
            <person name="Broomall S.M."/>
            <person name="McNew L.A."/>
            <person name="Daligault H."/>
            <person name="Chapman C."/>
            <person name="Bruce D."/>
            <person name="Karavis M."/>
            <person name="Krepps M."/>
            <person name="McGregor P.A."/>
            <person name="Hong C."/>
            <person name="Park K.H."/>
            <person name="Akmal A."/>
            <person name="Feldman A."/>
            <person name="Lin J.S."/>
            <person name="Chang W.E."/>
            <person name="Higgs B.W."/>
            <person name="Demirev P."/>
            <person name="Lindquist J."/>
            <person name="Liem A."/>
            <person name="Fochler E."/>
            <person name="Read T.D."/>
            <person name="Tapia R."/>
            <person name="Johnson S."/>
            <person name="Bishop-Lilly K.A."/>
            <person name="Detter C."/>
            <person name="Han C."/>
            <person name="Sozhamannan S."/>
            <person name="Rosenzweig C.N."/>
            <person name="Skowronski E.W."/>
        </authorList>
    </citation>
    <scope>NUCLEOTIDE SEQUENCE [LARGE SCALE GENOMIC DNA]</scope>
    <source>
        <strain evidence="11 12">Y4G10-17</strain>
    </source>
</reference>
<sequence>MTDEQGANQPEYEVTIPTRDELLAAVEAQAKPLAYDDILRQFKLDDERQHIGVKRRLRAMERDGQLVYTKANAYGLPERMDLKKGRVIGHRDGFGFVQLLEGGADLFLPYHQMQLVLHGDIVLVKESGTDQRGRTEARVVRVVEAGAQEIVGRFFVEKGVSVVVPDDSRISQDLIVPAENVNGARHGQMVVAKVVSRPSRRSSPVATVTEILGEHMAPGMEIQVAIREHGIPYEWNSEVLAQVEGIAEEVSDADKAGRVDLTDMPLVTIDGEDARDFDDAVYCEPDGKGFRLWVAIADVSHYVTPKSALDDEAHTRGTSVYFPDNVVPMLPEKLSNGLCSLNPNLDRLCMVAEMSIDGRGRLQKYDFYPAVMNSKARLTYTKVFKILEGDPKLQQQYEQQVPHLKNLKSLYDILKAARAQRGAIEFETLETRFIFNAQRKIDEIVPVHRNVAHKIIEECMIMANVAAARFVEKHQGLTLYRVHETPDDDRLEGFRSFLGELGLQLGGGDEPQPKDFTNLLQQVAERPDHELIQTLLLRSLKQAVYTPDNEGHFGLALDEYAHFTSPIRRYPDLLLHREIKYILRSLKRDLSGLDGGFHYGEKHMAELGAHCSSTERRADDATRQVDDWLKCEYMQDHVGAEFDGVVSTVTNFGFFVRLSDLMIDGLVHISNLSSEYYHFDAERHFLIGEHSRRVFRIGDNLRVKVKGVNLDERKIDFELADIESAGRVESRRDADKMTARMAASKGAKKGDRGKAGRPGKKPVKKSGTKPGKKTDKKKPSKGNRARKAKQAKRAQK</sequence>
<gene>
    <name evidence="8" type="primary">rnr</name>
    <name evidence="11" type="ORF">CWE14_13615</name>
</gene>
<dbReference type="Pfam" id="PF17876">
    <property type="entry name" value="CSD2"/>
    <property type="match status" value="1"/>
</dbReference>
<dbReference type="Pfam" id="PF00773">
    <property type="entry name" value="RNB"/>
    <property type="match status" value="1"/>
</dbReference>
<dbReference type="EC" id="3.1.13.1" evidence="8"/>
<dbReference type="InterPro" id="IPR040476">
    <property type="entry name" value="CSD2"/>
</dbReference>
<dbReference type="RefSeq" id="WP_126799878.1">
    <property type="nucleotide sequence ID" value="NZ_PIPO01000006.1"/>
</dbReference>
<evidence type="ECO:0000256" key="6">
    <source>
        <dbReference type="ARBA" id="ARBA00022839"/>
    </source>
</evidence>
<keyword evidence="4 8" id="KW-0540">Nuclease</keyword>
<protein>
    <recommendedName>
        <fullName evidence="8">Ribonuclease R</fullName>
        <shortName evidence="8">RNase R</shortName>
        <ecNumber evidence="8">3.1.13.1</ecNumber>
    </recommendedName>
</protein>
<comment type="subcellular location">
    <subcellularLocation>
        <location evidence="2 8">Cytoplasm</location>
    </subcellularLocation>
</comment>
<evidence type="ECO:0000256" key="9">
    <source>
        <dbReference type="SAM" id="MobiDB-lite"/>
    </source>
</evidence>
<dbReference type="SMART" id="SM00955">
    <property type="entry name" value="RNB"/>
    <property type="match status" value="1"/>
</dbReference>
<feature type="domain" description="S1 motif" evidence="10">
    <location>
        <begin position="639"/>
        <end position="720"/>
    </location>
</feature>
<comment type="similarity">
    <text evidence="8">Belongs to the RNR ribonuclease family. RNase R subfamily.</text>
</comment>
<keyword evidence="12" id="KW-1185">Reference proteome</keyword>
<evidence type="ECO:0000256" key="2">
    <source>
        <dbReference type="ARBA" id="ARBA00004496"/>
    </source>
</evidence>
<dbReference type="InterPro" id="IPR011805">
    <property type="entry name" value="RNase_R"/>
</dbReference>
<evidence type="ECO:0000256" key="3">
    <source>
        <dbReference type="ARBA" id="ARBA00022490"/>
    </source>
</evidence>
<evidence type="ECO:0000313" key="11">
    <source>
        <dbReference type="EMBL" id="RUO30453.1"/>
    </source>
</evidence>
<comment type="caution">
    <text evidence="11">The sequence shown here is derived from an EMBL/GenBank/DDBJ whole genome shotgun (WGS) entry which is preliminary data.</text>
</comment>